<dbReference type="AlphaFoldDB" id="A0A1I8IT47"/>
<organism evidence="2 3">
    <name type="scientific">Macrostomum lignano</name>
    <dbReference type="NCBI Taxonomy" id="282301"/>
    <lineage>
        <taxon>Eukaryota</taxon>
        <taxon>Metazoa</taxon>
        <taxon>Spiralia</taxon>
        <taxon>Lophotrochozoa</taxon>
        <taxon>Platyhelminthes</taxon>
        <taxon>Rhabditophora</taxon>
        <taxon>Macrostomorpha</taxon>
        <taxon>Macrostomida</taxon>
        <taxon>Macrostomidae</taxon>
        <taxon>Macrostomum</taxon>
    </lineage>
</organism>
<name>A0A1I8IT47_9PLAT</name>
<protein>
    <submittedName>
        <fullName evidence="3">Laminin N-terminal domain-containing protein</fullName>
    </submittedName>
</protein>
<keyword evidence="1" id="KW-0732">Signal</keyword>
<proteinExistence type="predicted"/>
<evidence type="ECO:0000256" key="1">
    <source>
        <dbReference type="SAM" id="SignalP"/>
    </source>
</evidence>
<reference evidence="3" key="1">
    <citation type="submission" date="2016-11" db="UniProtKB">
        <authorList>
            <consortium name="WormBaseParasite"/>
        </authorList>
    </citation>
    <scope>IDENTIFICATION</scope>
</reference>
<feature type="signal peptide" evidence="1">
    <location>
        <begin position="1"/>
        <end position="21"/>
    </location>
</feature>
<feature type="chain" id="PRO_5009321191" evidence="1">
    <location>
        <begin position="22"/>
        <end position="121"/>
    </location>
</feature>
<evidence type="ECO:0000313" key="2">
    <source>
        <dbReference type="Proteomes" id="UP000095280"/>
    </source>
</evidence>
<dbReference type="WBParaSite" id="maker-uti_cns_0016138-snap-gene-0.8-mRNA-1">
    <property type="protein sequence ID" value="maker-uti_cns_0016138-snap-gene-0.8-mRNA-1"/>
    <property type="gene ID" value="maker-uti_cns_0016138-snap-gene-0.8"/>
</dbReference>
<keyword evidence="2" id="KW-1185">Reference proteome</keyword>
<accession>A0A1I8IT47</accession>
<sequence length="121" mass="13527">MQLSKLLLFMLVACSAIQTLGAPVVRPKCELGEYPDALVDCLPCPSLEGNTEDYLKTFANQHKECPYPPPATWTATTEVSSTELHNTEDKTRIQLMLRSRVQFLQQLAMAKVRLTNFPGQS</sequence>
<evidence type="ECO:0000313" key="3">
    <source>
        <dbReference type="WBParaSite" id="maker-uti_cns_0016138-snap-gene-0.8-mRNA-1"/>
    </source>
</evidence>
<dbReference type="Proteomes" id="UP000095280">
    <property type="component" value="Unplaced"/>
</dbReference>